<name>A0A5K3FW67_MESCO</name>
<feature type="transmembrane region" description="Helical" evidence="5">
    <location>
        <begin position="7"/>
        <end position="27"/>
    </location>
</feature>
<evidence type="ECO:0000313" key="7">
    <source>
        <dbReference type="WBParaSite" id="MCU_010592-RA"/>
    </source>
</evidence>
<sequence>MVEGSSVLYKSVVVAGYALSSIGIMFVNKVILTSNKFPSPIFLAASQMFMTFAVLLAFSICGLVTIPRPSKNLISKIIPFSCIYAIDVTMGLAGTGAISLPLFSALRRISNFFILFGEFYFFGKRHSILTHAALVTMVLGAFVAVSGDINFDLKGYTFVFINNFSTAAKGLLTKSRLSKYNYSSVTLLFYNSLFMYPFLAVLTIATGKLQPVLEFPLWDDALFVAGFLFSCLAAVTLQFLTFECTRLTSALTTSVVGVMKNTFVTYGGMFVGGDYIFTVLNFLGVTISTIGAIIYGVSMYLGKRAQVEHIPVTSS</sequence>
<keyword evidence="4 5" id="KW-0472">Membrane</keyword>
<proteinExistence type="predicted"/>
<organism evidence="7">
    <name type="scientific">Mesocestoides corti</name>
    <name type="common">Flatworm</name>
    <dbReference type="NCBI Taxonomy" id="53468"/>
    <lineage>
        <taxon>Eukaryota</taxon>
        <taxon>Metazoa</taxon>
        <taxon>Spiralia</taxon>
        <taxon>Lophotrochozoa</taxon>
        <taxon>Platyhelminthes</taxon>
        <taxon>Cestoda</taxon>
        <taxon>Eucestoda</taxon>
        <taxon>Cyclophyllidea</taxon>
        <taxon>Mesocestoididae</taxon>
        <taxon>Mesocestoides</taxon>
    </lineage>
</organism>
<dbReference type="AlphaFoldDB" id="A0A5K3FW67"/>
<feature type="transmembrane region" description="Helical" evidence="5">
    <location>
        <begin position="129"/>
        <end position="147"/>
    </location>
</feature>
<feature type="transmembrane region" description="Helical" evidence="5">
    <location>
        <begin position="275"/>
        <end position="297"/>
    </location>
</feature>
<feature type="transmembrane region" description="Helical" evidence="5">
    <location>
        <begin position="221"/>
        <end position="240"/>
    </location>
</feature>
<keyword evidence="3 5" id="KW-1133">Transmembrane helix</keyword>
<evidence type="ECO:0000259" key="6">
    <source>
        <dbReference type="Pfam" id="PF03151"/>
    </source>
</evidence>
<feature type="transmembrane region" description="Helical" evidence="5">
    <location>
        <begin position="184"/>
        <end position="209"/>
    </location>
</feature>
<feature type="transmembrane region" description="Helical" evidence="5">
    <location>
        <begin position="78"/>
        <end position="99"/>
    </location>
</feature>
<dbReference type="WBParaSite" id="MCU_010592-RA">
    <property type="protein sequence ID" value="MCU_010592-RA"/>
    <property type="gene ID" value="MCU_010592"/>
</dbReference>
<dbReference type="InterPro" id="IPR050186">
    <property type="entry name" value="TPT_transporter"/>
</dbReference>
<feature type="domain" description="Sugar phosphate transporter" evidence="6">
    <location>
        <begin position="17"/>
        <end position="295"/>
    </location>
</feature>
<dbReference type="GO" id="GO:0016020">
    <property type="term" value="C:membrane"/>
    <property type="evidence" value="ECO:0007669"/>
    <property type="project" value="UniProtKB-SubCell"/>
</dbReference>
<keyword evidence="2 5" id="KW-0812">Transmembrane</keyword>
<accession>A0A5K3FW67</accession>
<protein>
    <submittedName>
        <fullName evidence="7">TPT domain-containing protein</fullName>
    </submittedName>
</protein>
<feature type="transmembrane region" description="Helical" evidence="5">
    <location>
        <begin position="47"/>
        <end position="66"/>
    </location>
</feature>
<comment type="subcellular location">
    <subcellularLocation>
        <location evidence="1">Membrane</location>
        <topology evidence="1">Multi-pass membrane protein</topology>
    </subcellularLocation>
</comment>
<dbReference type="InterPro" id="IPR004853">
    <property type="entry name" value="Sugar_P_trans_dom"/>
</dbReference>
<evidence type="ECO:0000256" key="1">
    <source>
        <dbReference type="ARBA" id="ARBA00004141"/>
    </source>
</evidence>
<dbReference type="PANTHER" id="PTHR11132">
    <property type="entry name" value="SOLUTE CARRIER FAMILY 35"/>
    <property type="match status" value="1"/>
</dbReference>
<dbReference type="Pfam" id="PF03151">
    <property type="entry name" value="TPT"/>
    <property type="match status" value="1"/>
</dbReference>
<evidence type="ECO:0000256" key="5">
    <source>
        <dbReference type="SAM" id="Phobius"/>
    </source>
</evidence>
<evidence type="ECO:0000256" key="3">
    <source>
        <dbReference type="ARBA" id="ARBA00022989"/>
    </source>
</evidence>
<evidence type="ECO:0000256" key="2">
    <source>
        <dbReference type="ARBA" id="ARBA00022692"/>
    </source>
</evidence>
<feature type="transmembrane region" description="Helical" evidence="5">
    <location>
        <begin position="247"/>
        <end position="269"/>
    </location>
</feature>
<evidence type="ECO:0000256" key="4">
    <source>
        <dbReference type="ARBA" id="ARBA00023136"/>
    </source>
</evidence>
<reference evidence="7" key="1">
    <citation type="submission" date="2019-11" db="UniProtKB">
        <authorList>
            <consortium name="WormBaseParasite"/>
        </authorList>
    </citation>
    <scope>IDENTIFICATION</scope>
</reference>